<dbReference type="InterPro" id="IPR039315">
    <property type="entry name" value="CheW"/>
</dbReference>
<dbReference type="GO" id="GO:0005829">
    <property type="term" value="C:cytosol"/>
    <property type="evidence" value="ECO:0007669"/>
    <property type="project" value="TreeGrafter"/>
</dbReference>
<dbReference type="Gene3D" id="2.40.50.180">
    <property type="entry name" value="CheA-289, Domain 4"/>
    <property type="match status" value="1"/>
</dbReference>
<dbReference type="Proteomes" id="UP000306416">
    <property type="component" value="Unassembled WGS sequence"/>
</dbReference>
<evidence type="ECO:0000313" key="3">
    <source>
        <dbReference type="Proteomes" id="UP000306416"/>
    </source>
</evidence>
<dbReference type="InterPro" id="IPR036061">
    <property type="entry name" value="CheW-like_dom_sf"/>
</dbReference>
<dbReference type="EMBL" id="SRSC01000005">
    <property type="protein sequence ID" value="TGU70325.1"/>
    <property type="molecule type" value="Genomic_DNA"/>
</dbReference>
<reference evidence="2 3" key="1">
    <citation type="submission" date="2019-04" db="EMBL/GenBank/DDBJ databases">
        <title>Geobacter oryzae sp. nov., ferric-reducing bacteria isolated from paddy soil.</title>
        <authorList>
            <person name="Xu Z."/>
            <person name="Masuda Y."/>
            <person name="Itoh H."/>
            <person name="Senoo K."/>
        </authorList>
    </citation>
    <scope>NUCLEOTIDE SEQUENCE [LARGE SCALE GENOMIC DNA]</scope>
    <source>
        <strain evidence="2 3">Red111</strain>
    </source>
</reference>
<dbReference type="GO" id="GO:0007165">
    <property type="term" value="P:signal transduction"/>
    <property type="evidence" value="ECO:0007669"/>
    <property type="project" value="InterPro"/>
</dbReference>
<keyword evidence="3" id="KW-1185">Reference proteome</keyword>
<dbReference type="SMART" id="SM00260">
    <property type="entry name" value="CheW"/>
    <property type="match status" value="1"/>
</dbReference>
<dbReference type="InterPro" id="IPR002545">
    <property type="entry name" value="CheW-lke_dom"/>
</dbReference>
<dbReference type="PANTHER" id="PTHR22617:SF23">
    <property type="entry name" value="CHEMOTAXIS PROTEIN CHEW"/>
    <property type="match status" value="1"/>
</dbReference>
<evidence type="ECO:0000259" key="1">
    <source>
        <dbReference type="PROSITE" id="PS50851"/>
    </source>
</evidence>
<dbReference type="PANTHER" id="PTHR22617">
    <property type="entry name" value="CHEMOTAXIS SENSOR HISTIDINE KINASE-RELATED"/>
    <property type="match status" value="1"/>
</dbReference>
<protein>
    <submittedName>
        <fullName evidence="2">Purine-binding chemotaxis protein CheW</fullName>
    </submittedName>
</protein>
<evidence type="ECO:0000313" key="2">
    <source>
        <dbReference type="EMBL" id="TGU70325.1"/>
    </source>
</evidence>
<dbReference type="Gene3D" id="2.30.30.40">
    <property type="entry name" value="SH3 Domains"/>
    <property type="match status" value="1"/>
</dbReference>
<dbReference type="RefSeq" id="WP_135872776.1">
    <property type="nucleotide sequence ID" value="NZ_SRSC01000005.1"/>
</dbReference>
<organism evidence="2 3">
    <name type="scientific">Geomonas terrae</name>
    <dbReference type="NCBI Taxonomy" id="2562681"/>
    <lineage>
        <taxon>Bacteria</taxon>
        <taxon>Pseudomonadati</taxon>
        <taxon>Thermodesulfobacteriota</taxon>
        <taxon>Desulfuromonadia</taxon>
        <taxon>Geobacterales</taxon>
        <taxon>Geobacteraceae</taxon>
        <taxon>Geomonas</taxon>
    </lineage>
</organism>
<dbReference type="PROSITE" id="PS50851">
    <property type="entry name" value="CHEW"/>
    <property type="match status" value="1"/>
</dbReference>
<name>A0A4S1CAJ8_9BACT</name>
<comment type="caution">
    <text evidence="2">The sequence shown here is derived from an EMBL/GenBank/DDBJ whole genome shotgun (WGS) entry which is preliminary data.</text>
</comment>
<dbReference type="AlphaFoldDB" id="A0A4S1CAJ8"/>
<proteinExistence type="predicted"/>
<accession>A0A4S1CAJ8</accession>
<sequence length="163" mass="17520">MANDLQIVAGKAQQLLQLVTFHVGGEGYAVEVASVREIMRLPVITSLPNAPAYVDGIINLRGGVIPIISLRERFGLCAVENDSHTRIMVMTVGEKVVGFRVDAVSEVIRVPQGQLQPPPPLVAAGGGRQCVTGVIDRGERLLIVIDPEQLLLLSELDWEAHAA</sequence>
<dbReference type="GO" id="GO:0006935">
    <property type="term" value="P:chemotaxis"/>
    <property type="evidence" value="ECO:0007669"/>
    <property type="project" value="InterPro"/>
</dbReference>
<dbReference type="Pfam" id="PF01584">
    <property type="entry name" value="CheW"/>
    <property type="match status" value="1"/>
</dbReference>
<gene>
    <name evidence="2" type="ORF">E4633_19250</name>
</gene>
<feature type="domain" description="CheW-like" evidence="1">
    <location>
        <begin position="15"/>
        <end position="156"/>
    </location>
</feature>
<dbReference type="SUPFAM" id="SSF50341">
    <property type="entry name" value="CheW-like"/>
    <property type="match status" value="1"/>
</dbReference>